<name>A0ABD3B5E8_9GENT</name>
<dbReference type="AlphaFoldDB" id="A0ABD3B5E8"/>
<dbReference type="InterPro" id="IPR050796">
    <property type="entry name" value="SCF_F-box_component"/>
</dbReference>
<dbReference type="CDD" id="cd22157">
    <property type="entry name" value="F-box_AtFBW1-like"/>
    <property type="match status" value="1"/>
</dbReference>
<proteinExistence type="predicted"/>
<dbReference type="Pfam" id="PF24620">
    <property type="entry name" value="DUF7625"/>
    <property type="match status" value="1"/>
</dbReference>
<dbReference type="InterPro" id="IPR011047">
    <property type="entry name" value="Quinoprotein_ADH-like_sf"/>
</dbReference>
<gene>
    <name evidence="2" type="ORF">ACH5RR_001713</name>
</gene>
<sequence length="555" mass="63672">METILSCFSWLRNIALALTRRRVPYKHLPDEILLQIFTKLPAKSVIRCRCVCQRWKALTSTPGFLELHQKNNNMNRSIIVNQWESHRCFNRNISISFECSSIYKVRDESDDCPILKSSYPHKFLYSSSGFLIVLEEFPTNTGSQHYILLNPATGQKVRLITPPGSIYGIFFDPLVKDHHQYCVLWGEQSSSRYKLLVLGGSEESQTKTSSSRELHNDDVVDGPVSWQPRLGTPPVIVNDTLYWMVGCRYATSKLGTLPEGTRLVHSCKQSIMAFNTQTEKFSATSHPGPQDQWCKEDPKHLRMHLLEMDDHGILCLCECAKLEPLINIWIYENSRSLWIRRHAVNLDIDVRHLPSSKIRPVAFINGEVYAQWPIGAHGWGGLYAFNLMLNGTTTKAKRRYFDRRLEMMREEDEKSVIIITDVKKALDCAVDQQLVVKQNLGTLQLYIGKNEKLWNCINHEDCNLKQYHKATWDQIRKFLSSSSGRSAILATECRHEAAIVIKTTCLKELALGEILRILYMVINMKRWITHHQSGWQPVKIVLAETNPDSGWAAAS</sequence>
<dbReference type="InterPro" id="IPR036047">
    <property type="entry name" value="F-box-like_dom_sf"/>
</dbReference>
<evidence type="ECO:0000313" key="3">
    <source>
        <dbReference type="Proteomes" id="UP001630127"/>
    </source>
</evidence>
<dbReference type="Gene3D" id="1.20.1280.50">
    <property type="match status" value="1"/>
</dbReference>
<dbReference type="InterPro" id="IPR025677">
    <property type="entry name" value="OST-HTH-assoc_dom"/>
</dbReference>
<dbReference type="PANTHER" id="PTHR31672">
    <property type="entry name" value="BNACNNG10540D PROTEIN"/>
    <property type="match status" value="1"/>
</dbReference>
<evidence type="ECO:0000313" key="2">
    <source>
        <dbReference type="EMBL" id="KAL3538347.1"/>
    </source>
</evidence>
<feature type="domain" description="F-box" evidence="1">
    <location>
        <begin position="22"/>
        <end position="67"/>
    </location>
</feature>
<dbReference type="InterPro" id="IPR001810">
    <property type="entry name" value="F-box_dom"/>
</dbReference>
<dbReference type="Pfam" id="PF12937">
    <property type="entry name" value="F-box-like"/>
    <property type="match status" value="1"/>
</dbReference>
<dbReference type="InterPro" id="IPR056042">
    <property type="entry name" value="DUF7625"/>
</dbReference>
<protein>
    <recommendedName>
        <fullName evidence="1">F-box domain-containing protein</fullName>
    </recommendedName>
</protein>
<dbReference type="SMART" id="SM00256">
    <property type="entry name" value="FBOX"/>
    <property type="match status" value="1"/>
</dbReference>
<evidence type="ECO:0000259" key="1">
    <source>
        <dbReference type="PROSITE" id="PS50181"/>
    </source>
</evidence>
<accession>A0ABD3B5E8</accession>
<dbReference type="Proteomes" id="UP001630127">
    <property type="component" value="Unassembled WGS sequence"/>
</dbReference>
<reference evidence="2 3" key="1">
    <citation type="submission" date="2024-11" db="EMBL/GenBank/DDBJ databases">
        <title>A near-complete genome assembly of Cinchona calisaya.</title>
        <authorList>
            <person name="Lian D.C."/>
            <person name="Zhao X.W."/>
            <person name="Wei L."/>
        </authorList>
    </citation>
    <scope>NUCLEOTIDE SEQUENCE [LARGE SCALE GENOMIC DNA]</scope>
    <source>
        <tissue evidence="2">Nenye</tissue>
    </source>
</reference>
<keyword evidence="3" id="KW-1185">Reference proteome</keyword>
<dbReference type="PROSITE" id="PS50181">
    <property type="entry name" value="FBOX"/>
    <property type="match status" value="1"/>
</dbReference>
<dbReference type="SUPFAM" id="SSF50998">
    <property type="entry name" value="Quinoprotein alcohol dehydrogenase-like"/>
    <property type="match status" value="1"/>
</dbReference>
<dbReference type="EMBL" id="JBJUIK010000001">
    <property type="protein sequence ID" value="KAL3538347.1"/>
    <property type="molecule type" value="Genomic_DNA"/>
</dbReference>
<dbReference type="Pfam" id="PF14418">
    <property type="entry name" value="OHA"/>
    <property type="match status" value="1"/>
</dbReference>
<dbReference type="SUPFAM" id="SSF81383">
    <property type="entry name" value="F-box domain"/>
    <property type="match status" value="1"/>
</dbReference>
<comment type="caution">
    <text evidence="2">The sequence shown here is derived from an EMBL/GenBank/DDBJ whole genome shotgun (WGS) entry which is preliminary data.</text>
</comment>
<organism evidence="2 3">
    <name type="scientific">Cinchona calisaya</name>
    <dbReference type="NCBI Taxonomy" id="153742"/>
    <lineage>
        <taxon>Eukaryota</taxon>
        <taxon>Viridiplantae</taxon>
        <taxon>Streptophyta</taxon>
        <taxon>Embryophyta</taxon>
        <taxon>Tracheophyta</taxon>
        <taxon>Spermatophyta</taxon>
        <taxon>Magnoliopsida</taxon>
        <taxon>eudicotyledons</taxon>
        <taxon>Gunneridae</taxon>
        <taxon>Pentapetalae</taxon>
        <taxon>asterids</taxon>
        <taxon>lamiids</taxon>
        <taxon>Gentianales</taxon>
        <taxon>Rubiaceae</taxon>
        <taxon>Cinchonoideae</taxon>
        <taxon>Cinchoneae</taxon>
        <taxon>Cinchona</taxon>
    </lineage>
</organism>
<dbReference type="PANTHER" id="PTHR31672:SF13">
    <property type="entry name" value="F-BOX PROTEIN CPR30-LIKE"/>
    <property type="match status" value="1"/>
</dbReference>